<sequence length="83" mass="9124">MTKTLRIIASVYSGSELQGCSSQRAVFSCAARSDPSRARLTCHPPARPPGRGGHERPSLLSTRGQLHIHSARLSKRRARPHVR</sequence>
<comment type="caution">
    <text evidence="2">The sequence shown here is derived from an EMBL/GenBank/DDBJ whole genome shotgun (WGS) entry which is preliminary data.</text>
</comment>
<organism evidence="2 3">
    <name type="scientific">Aldrovandia affinis</name>
    <dbReference type="NCBI Taxonomy" id="143900"/>
    <lineage>
        <taxon>Eukaryota</taxon>
        <taxon>Metazoa</taxon>
        <taxon>Chordata</taxon>
        <taxon>Craniata</taxon>
        <taxon>Vertebrata</taxon>
        <taxon>Euteleostomi</taxon>
        <taxon>Actinopterygii</taxon>
        <taxon>Neopterygii</taxon>
        <taxon>Teleostei</taxon>
        <taxon>Notacanthiformes</taxon>
        <taxon>Halosauridae</taxon>
        <taxon>Aldrovandia</taxon>
    </lineage>
</organism>
<proteinExistence type="predicted"/>
<gene>
    <name evidence="2" type="ORF">AAFF_G00236180</name>
</gene>
<feature type="region of interest" description="Disordered" evidence="1">
    <location>
        <begin position="36"/>
        <end position="83"/>
    </location>
</feature>
<accession>A0AAD7W451</accession>
<feature type="compositionally biased region" description="Basic residues" evidence="1">
    <location>
        <begin position="69"/>
        <end position="83"/>
    </location>
</feature>
<reference evidence="2" key="1">
    <citation type="journal article" date="2023" name="Science">
        <title>Genome structures resolve the early diversification of teleost fishes.</title>
        <authorList>
            <person name="Parey E."/>
            <person name="Louis A."/>
            <person name="Montfort J."/>
            <person name="Bouchez O."/>
            <person name="Roques C."/>
            <person name="Iampietro C."/>
            <person name="Lluch J."/>
            <person name="Castinel A."/>
            <person name="Donnadieu C."/>
            <person name="Desvignes T."/>
            <person name="Floi Bucao C."/>
            <person name="Jouanno E."/>
            <person name="Wen M."/>
            <person name="Mejri S."/>
            <person name="Dirks R."/>
            <person name="Jansen H."/>
            <person name="Henkel C."/>
            <person name="Chen W.J."/>
            <person name="Zahm M."/>
            <person name="Cabau C."/>
            <person name="Klopp C."/>
            <person name="Thompson A.W."/>
            <person name="Robinson-Rechavi M."/>
            <person name="Braasch I."/>
            <person name="Lecointre G."/>
            <person name="Bobe J."/>
            <person name="Postlethwait J.H."/>
            <person name="Berthelot C."/>
            <person name="Roest Crollius H."/>
            <person name="Guiguen Y."/>
        </authorList>
    </citation>
    <scope>NUCLEOTIDE SEQUENCE</scope>
    <source>
        <strain evidence="2">NC1722</strain>
    </source>
</reference>
<protein>
    <submittedName>
        <fullName evidence="2">Uncharacterized protein</fullName>
    </submittedName>
</protein>
<keyword evidence="3" id="KW-1185">Reference proteome</keyword>
<evidence type="ECO:0000313" key="3">
    <source>
        <dbReference type="Proteomes" id="UP001221898"/>
    </source>
</evidence>
<dbReference type="EMBL" id="JAINUG010000310">
    <property type="protein sequence ID" value="KAJ8378801.1"/>
    <property type="molecule type" value="Genomic_DNA"/>
</dbReference>
<evidence type="ECO:0000256" key="1">
    <source>
        <dbReference type="SAM" id="MobiDB-lite"/>
    </source>
</evidence>
<dbReference type="Proteomes" id="UP001221898">
    <property type="component" value="Unassembled WGS sequence"/>
</dbReference>
<evidence type="ECO:0000313" key="2">
    <source>
        <dbReference type="EMBL" id="KAJ8378801.1"/>
    </source>
</evidence>
<name>A0AAD7W451_9TELE</name>
<dbReference type="AlphaFoldDB" id="A0AAD7W451"/>